<dbReference type="AlphaFoldDB" id="A0AAQ6ACX6"/>
<feature type="domain" description="Cadherin" evidence="14">
    <location>
        <begin position="228"/>
        <end position="333"/>
    </location>
</feature>
<proteinExistence type="predicted"/>
<dbReference type="Proteomes" id="UP001501940">
    <property type="component" value="Chromosome 13"/>
</dbReference>
<dbReference type="GO" id="GO:0009653">
    <property type="term" value="P:anatomical structure morphogenesis"/>
    <property type="evidence" value="ECO:0007669"/>
    <property type="project" value="UniProtKB-ARBA"/>
</dbReference>
<evidence type="ECO:0000256" key="3">
    <source>
        <dbReference type="ARBA" id="ARBA00022475"/>
    </source>
</evidence>
<evidence type="ECO:0000256" key="13">
    <source>
        <dbReference type="SAM" id="SignalP"/>
    </source>
</evidence>
<dbReference type="PROSITE" id="PS00232">
    <property type="entry name" value="CADHERIN_1"/>
    <property type="match status" value="2"/>
</dbReference>
<dbReference type="InterPro" id="IPR050174">
    <property type="entry name" value="Protocadherin/Cadherin-CA"/>
</dbReference>
<dbReference type="InterPro" id="IPR020894">
    <property type="entry name" value="Cadherin_CS"/>
</dbReference>
<evidence type="ECO:0000313" key="16">
    <source>
        <dbReference type="Proteomes" id="UP001501940"/>
    </source>
</evidence>
<reference evidence="15" key="3">
    <citation type="submission" date="2025-09" db="UniProtKB">
        <authorList>
            <consortium name="Ensembl"/>
        </authorList>
    </citation>
    <scope>IDENTIFICATION</scope>
</reference>
<feature type="signal peptide" evidence="13">
    <location>
        <begin position="1"/>
        <end position="31"/>
    </location>
</feature>
<dbReference type="InterPro" id="IPR002126">
    <property type="entry name" value="Cadherin-like_dom"/>
</dbReference>
<evidence type="ECO:0000256" key="12">
    <source>
        <dbReference type="PROSITE-ProRule" id="PRU00043"/>
    </source>
</evidence>
<dbReference type="FunFam" id="2.60.40.60:FF:000001">
    <property type="entry name" value="Protocadherin alpha 2"/>
    <property type="match status" value="1"/>
</dbReference>
<dbReference type="FunFam" id="2.60.40.60:FF:000006">
    <property type="entry name" value="Protocadherin alpha 2"/>
    <property type="match status" value="1"/>
</dbReference>
<keyword evidence="5 13" id="KW-0732">Signal</keyword>
<evidence type="ECO:0000256" key="8">
    <source>
        <dbReference type="ARBA" id="ARBA00022889"/>
    </source>
</evidence>
<dbReference type="Pfam" id="PF08266">
    <property type="entry name" value="Cadherin_2"/>
    <property type="match status" value="1"/>
</dbReference>
<dbReference type="FunFam" id="2.60.40.60:FF:000129">
    <property type="entry name" value="protocadherin alpha-C2 isoform X1"/>
    <property type="match status" value="1"/>
</dbReference>
<dbReference type="CDD" id="cd11304">
    <property type="entry name" value="Cadherin_repeat"/>
    <property type="match status" value="4"/>
</dbReference>
<dbReference type="Pfam" id="PF00028">
    <property type="entry name" value="Cadherin"/>
    <property type="match status" value="3"/>
</dbReference>
<reference evidence="15 16" key="1">
    <citation type="submission" date="2022-01" db="EMBL/GenBank/DDBJ databases">
        <title>A chromosome-scale genome assembly of the false clownfish, Amphiprion ocellaris.</title>
        <authorList>
            <person name="Ryu T."/>
        </authorList>
    </citation>
    <scope>NUCLEOTIDE SEQUENCE [LARGE SCALE GENOMIC DNA]</scope>
</reference>
<dbReference type="PANTHER" id="PTHR24028:SF337">
    <property type="entry name" value="PROTOCADHERIN 2 ALPHA A 3 PRECURSOR-RELATED"/>
    <property type="match status" value="1"/>
</dbReference>
<evidence type="ECO:0000256" key="4">
    <source>
        <dbReference type="ARBA" id="ARBA00022692"/>
    </source>
</evidence>
<keyword evidence="16" id="KW-1185">Reference proteome</keyword>
<dbReference type="InterPro" id="IPR013164">
    <property type="entry name" value="Cadherin_N"/>
</dbReference>
<feature type="domain" description="Cadherin" evidence="14">
    <location>
        <begin position="29"/>
        <end position="117"/>
    </location>
</feature>
<feature type="chain" id="PRO_5043949989" description="Cadherin domain-containing protein" evidence="13">
    <location>
        <begin position="32"/>
        <end position="530"/>
    </location>
</feature>
<keyword evidence="10" id="KW-0472">Membrane</keyword>
<dbReference type="PRINTS" id="PR00205">
    <property type="entry name" value="CADHERIN"/>
</dbReference>
<evidence type="ECO:0000256" key="2">
    <source>
        <dbReference type="ARBA" id="ARBA00004251"/>
    </source>
</evidence>
<dbReference type="InterPro" id="IPR015919">
    <property type="entry name" value="Cadherin-like_sf"/>
</dbReference>
<accession>A0AAQ6ACX6</accession>
<evidence type="ECO:0000256" key="5">
    <source>
        <dbReference type="ARBA" id="ARBA00022729"/>
    </source>
</evidence>
<evidence type="ECO:0000256" key="9">
    <source>
        <dbReference type="ARBA" id="ARBA00022989"/>
    </source>
</evidence>
<keyword evidence="4" id="KW-0812">Transmembrane</keyword>
<feature type="domain" description="Cadherin" evidence="14">
    <location>
        <begin position="442"/>
        <end position="521"/>
    </location>
</feature>
<dbReference type="SUPFAM" id="SSF49313">
    <property type="entry name" value="Cadherin-like"/>
    <property type="match status" value="5"/>
</dbReference>
<evidence type="ECO:0000256" key="11">
    <source>
        <dbReference type="ARBA" id="ARBA00023180"/>
    </source>
</evidence>
<dbReference type="GO" id="GO:0005509">
    <property type="term" value="F:calcium ion binding"/>
    <property type="evidence" value="ECO:0007669"/>
    <property type="project" value="UniProtKB-UniRule"/>
</dbReference>
<keyword evidence="6" id="KW-0677">Repeat</keyword>
<evidence type="ECO:0000256" key="10">
    <source>
        <dbReference type="ARBA" id="ARBA00023136"/>
    </source>
</evidence>
<dbReference type="GO" id="GO:0005886">
    <property type="term" value="C:plasma membrane"/>
    <property type="evidence" value="ECO:0007669"/>
    <property type="project" value="UniProtKB-SubCell"/>
</dbReference>
<dbReference type="FunFam" id="2.60.40.60:FF:000004">
    <property type="entry name" value="Protocadherin 1 gamma 2"/>
    <property type="match status" value="1"/>
</dbReference>
<sequence length="530" mass="58638">MGKATKAPTWNCYWFAFQLALQLLFGKQAFAQIRYSVPEEVKDGTVVGNVAKDLGLDITSLTDRRFRVVSGSKEAFFEVNQDNGALYVHRKIDREELCQGRTLNVSVIVLDSNDNRPMFSQESYEITLQENVPVGTTIFQMNATDPDEDTNGEIEYSLGNTLRQKVYDIFELDKITGEIIVKGMVDFEENDVYKLDVEASDKGAPPLTGECRVILKIRDVNDNPPEIEITSLSNTVPEDSKPGTVISLLSVTDKDYGVNGKIILSITSDGPFELKPSYKENIYSVVTKEHLDREQVSHYEIIIIATDCGEPSLSTFKTLSIQISDVNDNSPQFSQNPLHFYLSENNVAGKSVFSVSATDKDVNDNAAILYHIVRKGSPNDVLSFLNVNSDNGHITALKSFDFETLKTFQFQVVATDSGAPSLSSNVTVNVFILDQNDNAPVILYPLSSNGSAEGEVTDHSLFGLDRYTGQIRTLRSFTETDEAEHKLVILVKDNGNISLSATATVIVKLVDPEKTSTLPLQSFCLGFLSR</sequence>
<dbReference type="GeneTree" id="ENSGT00940000165118"/>
<keyword evidence="3" id="KW-1003">Cell membrane</keyword>
<dbReference type="FunFam" id="2.60.40.60:FF:000002">
    <property type="entry name" value="Protocadherin alpha 2"/>
    <property type="match status" value="1"/>
</dbReference>
<keyword evidence="7 12" id="KW-0106">Calcium</keyword>
<evidence type="ECO:0000256" key="7">
    <source>
        <dbReference type="ARBA" id="ARBA00022837"/>
    </source>
</evidence>
<keyword evidence="8" id="KW-0130">Cell adhesion</keyword>
<dbReference type="SMART" id="SM00112">
    <property type="entry name" value="CA"/>
    <property type="match status" value="5"/>
</dbReference>
<organism evidence="15 16">
    <name type="scientific">Amphiprion ocellaris</name>
    <name type="common">Clown anemonefish</name>
    <dbReference type="NCBI Taxonomy" id="80972"/>
    <lineage>
        <taxon>Eukaryota</taxon>
        <taxon>Metazoa</taxon>
        <taxon>Chordata</taxon>
        <taxon>Craniata</taxon>
        <taxon>Vertebrata</taxon>
        <taxon>Euteleostomi</taxon>
        <taxon>Actinopterygii</taxon>
        <taxon>Neopterygii</taxon>
        <taxon>Teleostei</taxon>
        <taxon>Neoteleostei</taxon>
        <taxon>Acanthomorphata</taxon>
        <taxon>Ovalentaria</taxon>
        <taxon>Pomacentridae</taxon>
        <taxon>Amphiprion</taxon>
    </lineage>
</organism>
<name>A0AAQ6ACX6_AMPOC</name>
<comment type="function">
    <text evidence="1">Potential calcium-dependent cell-adhesion protein. May be involved in the establishment and maintenance of specific neuronal connections in the brain.</text>
</comment>
<feature type="domain" description="Cadherin" evidence="14">
    <location>
        <begin position="120"/>
        <end position="227"/>
    </location>
</feature>
<evidence type="ECO:0000259" key="14">
    <source>
        <dbReference type="PROSITE" id="PS50268"/>
    </source>
</evidence>
<comment type="subcellular location">
    <subcellularLocation>
        <location evidence="2">Cell membrane</location>
        <topology evidence="2">Single-pass type I membrane protein</topology>
    </subcellularLocation>
</comment>
<keyword evidence="9" id="KW-1133">Transmembrane helix</keyword>
<dbReference type="PROSITE" id="PS50268">
    <property type="entry name" value="CADHERIN_2"/>
    <property type="match status" value="5"/>
</dbReference>
<evidence type="ECO:0000256" key="1">
    <source>
        <dbReference type="ARBA" id="ARBA00003436"/>
    </source>
</evidence>
<dbReference type="Gene3D" id="2.60.40.60">
    <property type="entry name" value="Cadherins"/>
    <property type="match status" value="5"/>
</dbReference>
<reference evidence="15" key="2">
    <citation type="submission" date="2025-08" db="UniProtKB">
        <authorList>
            <consortium name="Ensembl"/>
        </authorList>
    </citation>
    <scope>IDENTIFICATION</scope>
</reference>
<dbReference type="PANTHER" id="PTHR24028">
    <property type="entry name" value="CADHERIN-87A"/>
    <property type="match status" value="1"/>
</dbReference>
<dbReference type="Ensembl" id="ENSAOCT00000084658.1">
    <property type="protein sequence ID" value="ENSAOCP00000075144.1"/>
    <property type="gene ID" value="ENSAOCG00000030164.1"/>
</dbReference>
<dbReference type="GO" id="GO:0007156">
    <property type="term" value="P:homophilic cell adhesion via plasma membrane adhesion molecules"/>
    <property type="evidence" value="ECO:0007669"/>
    <property type="project" value="InterPro"/>
</dbReference>
<feature type="domain" description="Cadherin" evidence="14">
    <location>
        <begin position="334"/>
        <end position="442"/>
    </location>
</feature>
<evidence type="ECO:0000313" key="15">
    <source>
        <dbReference type="Ensembl" id="ENSAOCP00000075144.1"/>
    </source>
</evidence>
<evidence type="ECO:0000256" key="6">
    <source>
        <dbReference type="ARBA" id="ARBA00022737"/>
    </source>
</evidence>
<protein>
    <recommendedName>
        <fullName evidence="14">Cadherin domain-containing protein</fullName>
    </recommendedName>
</protein>
<keyword evidence="11" id="KW-0325">Glycoprotein</keyword>